<evidence type="ECO:0000256" key="1">
    <source>
        <dbReference type="ARBA" id="ARBA00004514"/>
    </source>
</evidence>
<dbReference type="CDD" id="cd04652">
    <property type="entry name" value="LbH_eIF2B_gamma_C"/>
    <property type="match status" value="1"/>
</dbReference>
<evidence type="ECO:0000256" key="6">
    <source>
        <dbReference type="ARBA" id="ARBA00044196"/>
    </source>
</evidence>
<dbReference type="GO" id="GO:0005829">
    <property type="term" value="C:cytosol"/>
    <property type="evidence" value="ECO:0007669"/>
    <property type="project" value="UniProtKB-SubCell"/>
</dbReference>
<dbReference type="GO" id="GO:0003743">
    <property type="term" value="F:translation initiation factor activity"/>
    <property type="evidence" value="ECO:0007669"/>
    <property type="project" value="UniProtKB-KW"/>
</dbReference>
<keyword evidence="4" id="KW-0396">Initiation factor</keyword>
<evidence type="ECO:0000256" key="4">
    <source>
        <dbReference type="ARBA" id="ARBA00022540"/>
    </source>
</evidence>
<reference evidence="12" key="2">
    <citation type="submission" date="2023-06" db="EMBL/GenBank/DDBJ databases">
        <authorList>
            <person name="Kobayashi Y."/>
            <person name="Kayamori A."/>
            <person name="Aoki K."/>
            <person name="Shiwa Y."/>
            <person name="Fujita N."/>
            <person name="Sugita T."/>
            <person name="Iwasaki W."/>
            <person name="Tanaka N."/>
            <person name="Takashima M."/>
        </authorList>
    </citation>
    <scope>NUCLEOTIDE SEQUENCE</scope>
    <source>
        <strain evidence="12">HIS016</strain>
    </source>
</reference>
<keyword evidence="13" id="KW-1185">Reference proteome</keyword>
<protein>
    <recommendedName>
        <fullName evidence="6">Translation initiation factor eIF2B subunit gamma</fullName>
    </recommendedName>
    <alternativeName>
        <fullName evidence="7">eIF2B GDP-GTP exchange factor subunit gamma</fullName>
    </alternativeName>
</protein>
<reference evidence="12" key="1">
    <citation type="journal article" date="2023" name="BMC Genomics">
        <title>Chromosome-level genome assemblies of Cutaneotrichosporon spp. (Trichosporonales, Basidiomycota) reveal imbalanced evolution between nucleotide sequences and chromosome synteny.</title>
        <authorList>
            <person name="Kobayashi Y."/>
            <person name="Kayamori A."/>
            <person name="Aoki K."/>
            <person name="Shiwa Y."/>
            <person name="Matsutani M."/>
            <person name="Fujita N."/>
            <person name="Sugita T."/>
            <person name="Iwasaki W."/>
            <person name="Tanaka N."/>
            <person name="Takashima M."/>
        </authorList>
    </citation>
    <scope>NUCLEOTIDE SEQUENCE</scope>
    <source>
        <strain evidence="12">HIS016</strain>
    </source>
</reference>
<name>A0AAD3TS58_9TREE</name>
<feature type="domain" description="Nucleotidyl transferase" evidence="10">
    <location>
        <begin position="42"/>
        <end position="172"/>
    </location>
</feature>
<sequence length="521" mass="56916">MDPRQTEQKRAYDTQDFMAVIFVGNGENLYPFNEGARGAGVLPKALMPVGNKPVINNVLDWVFVAGLTDVLVIVPPKAAAAISDHLTEYLQTEFSSSSQQRAPRITVKTYDDGEGDGEDVDDHSGTARILKRFRSLIKASTDFILLPCDISFPSNFSLASILDRHRATPDAVLTSVWYEAPESVRESEEKMIVATDKHTSQLLQVYPVDELENHDLTLRMALLSAHPTLSLSTRLLDAHVYVFRRTVLDLLATRRDRDLTSVREQFVPWLLKGQWQAGLADAWGRLLNPPRRDPFAAALARSTATSFRAGVALAAAAAPSASATPEGDELFEFKNIARAKAKGAHKPKPAAWSCHVVIVKPEAGGSKEDEKKKGKAEPEPERIIRANNIAGYWEMNRHVVKTLGAANPARAKEDKDEIAPSAQISPDSLVGEGVRVGERASIKKCIVGRHCVIGKNAKLTGCVLWDFCVVEEGARIENAVLANNVRVGEKAQIKDCEFGPGFEASPGAVIRGERMVAGQEV</sequence>
<dbReference type="InterPro" id="IPR051960">
    <property type="entry name" value="eIF2B_gamma"/>
</dbReference>
<dbReference type="InterPro" id="IPR056764">
    <property type="entry name" value="LbH_EIF2B3/5"/>
</dbReference>
<evidence type="ECO:0000256" key="5">
    <source>
        <dbReference type="ARBA" id="ARBA00022917"/>
    </source>
</evidence>
<dbReference type="Gene3D" id="3.90.550.10">
    <property type="entry name" value="Spore Coat Polysaccharide Biosynthesis Protein SpsA, Chain A"/>
    <property type="match status" value="1"/>
</dbReference>
<comment type="subunit">
    <text evidence="9">Component of the translation initiation factor 2B (eIF2B) complex which is a heterodecamer of two sets of five different subunits: alpha, beta, gamma, delta and epsilon. Subunits alpha, beta and delta comprise a regulatory subcomplex and subunits epsilon and gamma comprise a catalytic subcomplex. Within the complex, the hexameric regulatory complex resides at the center, with the two heterodimeric catalytic subcomplexes bound on opposite sides.</text>
</comment>
<evidence type="ECO:0000313" key="13">
    <source>
        <dbReference type="Proteomes" id="UP001222932"/>
    </source>
</evidence>
<dbReference type="InterPro" id="IPR029044">
    <property type="entry name" value="Nucleotide-diphossugar_trans"/>
</dbReference>
<dbReference type="SUPFAM" id="SSF53448">
    <property type="entry name" value="Nucleotide-diphospho-sugar transferases"/>
    <property type="match status" value="1"/>
</dbReference>
<dbReference type="PANTHER" id="PTHR45989">
    <property type="entry name" value="TRANSLATION INITIATION FACTOR EIF-2B SUBUNIT GAMMA"/>
    <property type="match status" value="1"/>
</dbReference>
<feature type="domain" description="EIF2B subunit epsilon/gamma LbH" evidence="11">
    <location>
        <begin position="413"/>
        <end position="495"/>
    </location>
</feature>
<dbReference type="Gene3D" id="2.160.10.10">
    <property type="entry name" value="Hexapeptide repeat proteins"/>
    <property type="match status" value="1"/>
</dbReference>
<gene>
    <name evidence="12" type="primary">GCD1</name>
    <name evidence="12" type="ORF">CspeluHIS016_0204910</name>
</gene>
<comment type="similarity">
    <text evidence="2">Belongs to the eIF-2B gamma/epsilon subunits family.</text>
</comment>
<comment type="subcellular location">
    <subcellularLocation>
        <location evidence="1">Cytoplasm</location>
        <location evidence="1">Cytosol</location>
    </subcellularLocation>
</comment>
<dbReference type="EMBL" id="BTCM01000002">
    <property type="protein sequence ID" value="GMK55435.1"/>
    <property type="molecule type" value="Genomic_DNA"/>
</dbReference>
<evidence type="ECO:0000256" key="8">
    <source>
        <dbReference type="ARBA" id="ARBA00045373"/>
    </source>
</evidence>
<organism evidence="12 13">
    <name type="scientific">Cutaneotrichosporon spelunceum</name>
    <dbReference type="NCBI Taxonomy" id="1672016"/>
    <lineage>
        <taxon>Eukaryota</taxon>
        <taxon>Fungi</taxon>
        <taxon>Dikarya</taxon>
        <taxon>Basidiomycota</taxon>
        <taxon>Agaricomycotina</taxon>
        <taxon>Tremellomycetes</taxon>
        <taxon>Trichosporonales</taxon>
        <taxon>Trichosporonaceae</taxon>
        <taxon>Cutaneotrichosporon</taxon>
    </lineage>
</organism>
<evidence type="ECO:0000256" key="7">
    <source>
        <dbReference type="ARBA" id="ARBA00044229"/>
    </source>
</evidence>
<dbReference type="GO" id="GO:0005851">
    <property type="term" value="C:eukaryotic translation initiation factor 2B complex"/>
    <property type="evidence" value="ECO:0007669"/>
    <property type="project" value="TreeGrafter"/>
</dbReference>
<evidence type="ECO:0000259" key="10">
    <source>
        <dbReference type="Pfam" id="PF00483"/>
    </source>
</evidence>
<evidence type="ECO:0000256" key="3">
    <source>
        <dbReference type="ARBA" id="ARBA00022490"/>
    </source>
</evidence>
<dbReference type="Proteomes" id="UP001222932">
    <property type="component" value="Unassembled WGS sequence"/>
</dbReference>
<evidence type="ECO:0000313" key="12">
    <source>
        <dbReference type="EMBL" id="GMK55435.1"/>
    </source>
</evidence>
<dbReference type="GO" id="GO:0005085">
    <property type="term" value="F:guanyl-nucleotide exchange factor activity"/>
    <property type="evidence" value="ECO:0007669"/>
    <property type="project" value="TreeGrafter"/>
</dbReference>
<evidence type="ECO:0000256" key="2">
    <source>
        <dbReference type="ARBA" id="ARBA00007878"/>
    </source>
</evidence>
<dbReference type="PANTHER" id="PTHR45989:SF1">
    <property type="entry name" value="TRANSLATION INITIATION FACTOR EIF-2B SUBUNIT GAMMA"/>
    <property type="match status" value="1"/>
</dbReference>
<accession>A0AAD3TS58</accession>
<comment type="function">
    <text evidence="8">Acts as a component of the translation initiation factor 2B (eIF2B) complex, which catalyzes the exchange of GDP for GTP on the eukaryotic initiation factor 2 (eIF2) complex gamma subunit. Its guanine nucleotide exchange factor activity is repressed when bound to eIF2 complex phosphorylated on the alpha subunit, thereby limiting the amount of methionyl-initiator methionine tRNA available to the ribosome and consequently global translation is repressed.</text>
</comment>
<evidence type="ECO:0000256" key="9">
    <source>
        <dbReference type="ARBA" id="ARBA00046432"/>
    </source>
</evidence>
<evidence type="ECO:0000259" key="11">
    <source>
        <dbReference type="Pfam" id="PF25084"/>
    </source>
</evidence>
<comment type="caution">
    <text evidence="12">The sequence shown here is derived from an EMBL/GenBank/DDBJ whole genome shotgun (WGS) entry which is preliminary data.</text>
</comment>
<dbReference type="Pfam" id="PF00483">
    <property type="entry name" value="NTP_transferase"/>
    <property type="match status" value="1"/>
</dbReference>
<proteinExistence type="inferred from homology"/>
<keyword evidence="3" id="KW-0963">Cytoplasm</keyword>
<dbReference type="AlphaFoldDB" id="A0AAD3TS58"/>
<keyword evidence="5" id="KW-0648">Protein biosynthesis</keyword>
<dbReference type="GO" id="GO:0002183">
    <property type="term" value="P:cytoplasmic translational initiation"/>
    <property type="evidence" value="ECO:0007669"/>
    <property type="project" value="TreeGrafter"/>
</dbReference>
<dbReference type="Pfam" id="PF25084">
    <property type="entry name" value="LbH_EIF2B"/>
    <property type="match status" value="1"/>
</dbReference>
<dbReference type="InterPro" id="IPR005835">
    <property type="entry name" value="NTP_transferase_dom"/>
</dbReference>